<dbReference type="PANTHER" id="PTHR47843:SF5">
    <property type="entry name" value="BTB_POZ DOMAIN PROTEIN"/>
    <property type="match status" value="1"/>
</dbReference>
<evidence type="ECO:0000313" key="2">
    <source>
        <dbReference type="EMBL" id="KIN05223.1"/>
    </source>
</evidence>
<dbReference type="PROSITE" id="PS50097">
    <property type="entry name" value="BTB"/>
    <property type="match status" value="1"/>
</dbReference>
<gene>
    <name evidence="2" type="ORF">OIDMADRAFT_25799</name>
</gene>
<dbReference type="Proteomes" id="UP000054321">
    <property type="component" value="Unassembled WGS sequence"/>
</dbReference>
<reference evidence="2 3" key="1">
    <citation type="submission" date="2014-04" db="EMBL/GenBank/DDBJ databases">
        <authorList>
            <consortium name="DOE Joint Genome Institute"/>
            <person name="Kuo A."/>
            <person name="Martino E."/>
            <person name="Perotto S."/>
            <person name="Kohler A."/>
            <person name="Nagy L.G."/>
            <person name="Floudas D."/>
            <person name="Copeland A."/>
            <person name="Barry K.W."/>
            <person name="Cichocki N."/>
            <person name="Veneault-Fourrey C."/>
            <person name="LaButti K."/>
            <person name="Lindquist E.A."/>
            <person name="Lipzen A."/>
            <person name="Lundell T."/>
            <person name="Morin E."/>
            <person name="Murat C."/>
            <person name="Sun H."/>
            <person name="Tunlid A."/>
            <person name="Henrissat B."/>
            <person name="Grigoriev I.V."/>
            <person name="Hibbett D.S."/>
            <person name="Martin F."/>
            <person name="Nordberg H.P."/>
            <person name="Cantor M.N."/>
            <person name="Hua S.X."/>
        </authorList>
    </citation>
    <scope>NUCLEOTIDE SEQUENCE [LARGE SCALE GENOMIC DNA]</scope>
    <source>
        <strain evidence="2 3">Zn</strain>
    </source>
</reference>
<protein>
    <recommendedName>
        <fullName evidence="1">BTB domain-containing protein</fullName>
    </recommendedName>
</protein>
<feature type="domain" description="BTB" evidence="1">
    <location>
        <begin position="12"/>
        <end position="82"/>
    </location>
</feature>
<dbReference type="EMBL" id="KN832872">
    <property type="protein sequence ID" value="KIN05223.1"/>
    <property type="molecule type" value="Genomic_DNA"/>
</dbReference>
<dbReference type="HOGENOM" id="CLU_056399_2_0_1"/>
<name>A0A0C3DT20_OIDMZ</name>
<proteinExistence type="predicted"/>
<sequence length="293" mass="33386">MAELEACVFRSKQFVFVIGDETKTEYTVHRDLIAKQSKALNALVNGEMQETLNGRVTFEDLDDNTFVRFCQFAYTGDYITPGFISDPNVIVPPSVAPSLHDSASDRESNDIHEPMVEPLAVAEEMPSDWGFKSTKPKKQSKSRLLRQSFDDKDYDIETPVRIWSARCEVRPNSSVVEDYTPVLLGHAGLYIFGEKWGIENLKILALHKLHKTLTKFTLFESRRRDIVELLRCVYSNENTPDRGEVVDELRSLVMLYVVCEAESLTQCSEFMALLGEGGELTEDFVQILMKRIK</sequence>
<dbReference type="OrthoDB" id="9997739at2759"/>
<evidence type="ECO:0000259" key="1">
    <source>
        <dbReference type="PROSITE" id="PS50097"/>
    </source>
</evidence>
<keyword evidence="3" id="KW-1185">Reference proteome</keyword>
<dbReference type="Gene3D" id="3.30.710.10">
    <property type="entry name" value="Potassium Channel Kv1.1, Chain A"/>
    <property type="match status" value="1"/>
</dbReference>
<dbReference type="SUPFAM" id="SSF54695">
    <property type="entry name" value="POZ domain"/>
    <property type="match status" value="1"/>
</dbReference>
<dbReference type="InterPro" id="IPR000210">
    <property type="entry name" value="BTB/POZ_dom"/>
</dbReference>
<dbReference type="AlphaFoldDB" id="A0A0C3DT20"/>
<reference evidence="3" key="2">
    <citation type="submission" date="2015-01" db="EMBL/GenBank/DDBJ databases">
        <title>Evolutionary Origins and Diversification of the Mycorrhizal Mutualists.</title>
        <authorList>
            <consortium name="DOE Joint Genome Institute"/>
            <consortium name="Mycorrhizal Genomics Consortium"/>
            <person name="Kohler A."/>
            <person name="Kuo A."/>
            <person name="Nagy L.G."/>
            <person name="Floudas D."/>
            <person name="Copeland A."/>
            <person name="Barry K.W."/>
            <person name="Cichocki N."/>
            <person name="Veneault-Fourrey C."/>
            <person name="LaButti K."/>
            <person name="Lindquist E.A."/>
            <person name="Lipzen A."/>
            <person name="Lundell T."/>
            <person name="Morin E."/>
            <person name="Murat C."/>
            <person name="Riley R."/>
            <person name="Ohm R."/>
            <person name="Sun H."/>
            <person name="Tunlid A."/>
            <person name="Henrissat B."/>
            <person name="Grigoriev I.V."/>
            <person name="Hibbett D.S."/>
            <person name="Martin F."/>
        </authorList>
    </citation>
    <scope>NUCLEOTIDE SEQUENCE [LARGE SCALE GENOMIC DNA]</scope>
    <source>
        <strain evidence="3">Zn</strain>
    </source>
</reference>
<evidence type="ECO:0000313" key="3">
    <source>
        <dbReference type="Proteomes" id="UP000054321"/>
    </source>
</evidence>
<organism evidence="2 3">
    <name type="scientific">Oidiodendron maius (strain Zn)</name>
    <dbReference type="NCBI Taxonomy" id="913774"/>
    <lineage>
        <taxon>Eukaryota</taxon>
        <taxon>Fungi</taxon>
        <taxon>Dikarya</taxon>
        <taxon>Ascomycota</taxon>
        <taxon>Pezizomycotina</taxon>
        <taxon>Leotiomycetes</taxon>
        <taxon>Leotiomycetes incertae sedis</taxon>
        <taxon>Myxotrichaceae</taxon>
        <taxon>Oidiodendron</taxon>
    </lineage>
</organism>
<accession>A0A0C3DT20</accession>
<dbReference type="PANTHER" id="PTHR47843">
    <property type="entry name" value="BTB DOMAIN-CONTAINING PROTEIN-RELATED"/>
    <property type="match status" value="1"/>
</dbReference>
<dbReference type="InterPro" id="IPR011333">
    <property type="entry name" value="SKP1/BTB/POZ_sf"/>
</dbReference>
<dbReference type="InParanoid" id="A0A0C3DT20"/>
<dbReference type="STRING" id="913774.A0A0C3DT20"/>